<sequence length="190" mass="20229">MADVWSGGIVYMYFQEDNDYGLVSVDGDNVSPNSDFSNLASQLSKVSATGTQMSAYNPTASPAECPEVSTSSWAAKATPLPPTPNQELCSCMYNSLKCVISSDVDQDNYGDLFGTVCGLGDGSQCDGIAANATTGNYGAYSMCNSSSQQLKSRMPSKLHHERSGKSPSIIVAIALTSLQANFTSHYRQHH</sequence>
<dbReference type="Proteomes" id="UP000276864">
    <property type="component" value="Unassembled WGS sequence"/>
</dbReference>
<proteinExistence type="inferred from homology"/>
<comment type="caution">
    <text evidence="11">The sequence shown here is derived from an EMBL/GenBank/DDBJ whole genome shotgun (WGS) entry which is preliminary data.</text>
</comment>
<dbReference type="EMBL" id="QWIM01000346">
    <property type="protein sequence ID" value="RMY35831.1"/>
    <property type="molecule type" value="Genomic_DNA"/>
</dbReference>
<keyword evidence="9" id="KW-0808">Transferase</keyword>
<dbReference type="GO" id="GO:0071970">
    <property type="term" value="P:fungal-type cell wall (1-&gt;3)-beta-D-glucan biosynthetic process"/>
    <property type="evidence" value="ECO:0007669"/>
    <property type="project" value="TreeGrafter"/>
</dbReference>
<dbReference type="GO" id="GO:0042124">
    <property type="term" value="F:1,3-beta-glucanosyltransferase activity"/>
    <property type="evidence" value="ECO:0007669"/>
    <property type="project" value="TreeGrafter"/>
</dbReference>
<dbReference type="SMART" id="SM00768">
    <property type="entry name" value="X8"/>
    <property type="match status" value="1"/>
</dbReference>
<feature type="domain" description="X8" evidence="10">
    <location>
        <begin position="96"/>
        <end position="158"/>
    </location>
</feature>
<keyword evidence="7" id="KW-0325">Glycoprotein</keyword>
<accession>A0A3M7B7Y0</accession>
<comment type="function">
    <text evidence="9">Splits internally a 1,3-beta-glucan molecule and transfers the newly generated reducing end (the donor) to the non-reducing end of another 1,3-beta-glucan molecule (the acceptor) forming a 1,3-beta linkage, resulting in the elongation of 1,3-beta-glucan chains in the cell wall.</text>
</comment>
<evidence type="ECO:0000313" key="11">
    <source>
        <dbReference type="EMBL" id="RMY35831.1"/>
    </source>
</evidence>
<name>A0A3M7B7Y0_HORWE</name>
<evidence type="ECO:0000256" key="7">
    <source>
        <dbReference type="ARBA" id="ARBA00023180"/>
    </source>
</evidence>
<evidence type="ECO:0000259" key="10">
    <source>
        <dbReference type="SMART" id="SM00768"/>
    </source>
</evidence>
<dbReference type="AlphaFoldDB" id="A0A3M7B7Y0"/>
<dbReference type="GO" id="GO:0031505">
    <property type="term" value="P:fungal-type cell wall organization"/>
    <property type="evidence" value="ECO:0007669"/>
    <property type="project" value="TreeGrafter"/>
</dbReference>
<evidence type="ECO:0000313" key="12">
    <source>
        <dbReference type="Proteomes" id="UP000276864"/>
    </source>
</evidence>
<reference evidence="11 12" key="1">
    <citation type="journal article" date="2018" name="BMC Genomics">
        <title>Genomic evidence for intraspecific hybridization in a clonal and extremely halotolerant yeast.</title>
        <authorList>
            <person name="Gostincar C."/>
            <person name="Stajich J.E."/>
            <person name="Zupancic J."/>
            <person name="Zalar P."/>
            <person name="Gunde-Cimerman N."/>
        </authorList>
    </citation>
    <scope>NUCLEOTIDE SEQUENCE [LARGE SCALE GENOMIC DNA]</scope>
    <source>
        <strain evidence="11 12">EXF-6651</strain>
    </source>
</reference>
<keyword evidence="8 9" id="KW-0449">Lipoprotein</keyword>
<keyword evidence="3 9" id="KW-0336">GPI-anchor</keyword>
<evidence type="ECO:0000256" key="3">
    <source>
        <dbReference type="ARBA" id="ARBA00022622"/>
    </source>
</evidence>
<keyword evidence="5 9" id="KW-0472">Membrane</keyword>
<dbReference type="Pfam" id="PF07983">
    <property type="entry name" value="X8"/>
    <property type="match status" value="1"/>
</dbReference>
<evidence type="ECO:0000256" key="4">
    <source>
        <dbReference type="ARBA" id="ARBA00022729"/>
    </source>
</evidence>
<comment type="similarity">
    <text evidence="9">Belongs to the glycosyl hydrolase 72 family.</text>
</comment>
<protein>
    <recommendedName>
        <fullName evidence="9">1,3-beta-glucanosyltransferase</fullName>
        <ecNumber evidence="9">2.4.1.-</ecNumber>
    </recommendedName>
</protein>
<dbReference type="InterPro" id="IPR004886">
    <property type="entry name" value="Glucanosyltransferase"/>
</dbReference>
<dbReference type="Gene3D" id="3.20.20.80">
    <property type="entry name" value="Glycosidases"/>
    <property type="match status" value="1"/>
</dbReference>
<keyword evidence="6" id="KW-1015">Disulfide bond</keyword>
<evidence type="ECO:0000256" key="2">
    <source>
        <dbReference type="ARBA" id="ARBA00004589"/>
    </source>
</evidence>
<dbReference type="Gene3D" id="1.20.58.1040">
    <property type="match status" value="1"/>
</dbReference>
<evidence type="ECO:0000256" key="1">
    <source>
        <dbReference type="ARBA" id="ARBA00004196"/>
    </source>
</evidence>
<gene>
    <name evidence="11" type="ORF">D0866_04339</name>
</gene>
<dbReference type="PANTHER" id="PTHR31468">
    <property type="entry name" value="1,3-BETA-GLUCANOSYLTRANSFERASE GAS1"/>
    <property type="match status" value="1"/>
</dbReference>
<evidence type="ECO:0000256" key="6">
    <source>
        <dbReference type="ARBA" id="ARBA00023157"/>
    </source>
</evidence>
<dbReference type="GO" id="GO:0005886">
    <property type="term" value="C:plasma membrane"/>
    <property type="evidence" value="ECO:0007669"/>
    <property type="project" value="UniProtKB-SubCell"/>
</dbReference>
<keyword evidence="4" id="KW-0732">Signal</keyword>
<dbReference type="PANTHER" id="PTHR31468:SF2">
    <property type="entry name" value="1,3-BETA-GLUCANOSYLTRANSFERASE GAS1"/>
    <property type="match status" value="1"/>
</dbReference>
<organism evidence="11 12">
    <name type="scientific">Hortaea werneckii</name>
    <name type="common">Black yeast</name>
    <name type="synonym">Cladosporium werneckii</name>
    <dbReference type="NCBI Taxonomy" id="91943"/>
    <lineage>
        <taxon>Eukaryota</taxon>
        <taxon>Fungi</taxon>
        <taxon>Dikarya</taxon>
        <taxon>Ascomycota</taxon>
        <taxon>Pezizomycotina</taxon>
        <taxon>Dothideomycetes</taxon>
        <taxon>Dothideomycetidae</taxon>
        <taxon>Mycosphaerellales</taxon>
        <taxon>Teratosphaeriaceae</taxon>
        <taxon>Hortaea</taxon>
    </lineage>
</organism>
<dbReference type="InterPro" id="IPR012946">
    <property type="entry name" value="X8"/>
</dbReference>
<comment type="subcellular location">
    <subcellularLocation>
        <location evidence="1">Cell envelope</location>
    </subcellularLocation>
    <subcellularLocation>
        <location evidence="9">Cell membrane</location>
        <topology evidence="9">Lipid-anchor</topology>
        <topology evidence="9">GPI-anchor</topology>
    </subcellularLocation>
    <subcellularLocation>
        <location evidence="2">Membrane</location>
        <topology evidence="2">Lipid-anchor</topology>
        <topology evidence="2">GPI-anchor</topology>
    </subcellularLocation>
</comment>
<evidence type="ECO:0000256" key="8">
    <source>
        <dbReference type="ARBA" id="ARBA00023288"/>
    </source>
</evidence>
<dbReference type="EC" id="2.4.1.-" evidence="9"/>
<evidence type="ECO:0000256" key="5">
    <source>
        <dbReference type="ARBA" id="ARBA00023136"/>
    </source>
</evidence>
<dbReference type="Pfam" id="PF03198">
    <property type="entry name" value="Glyco_hydro_72"/>
    <property type="match status" value="1"/>
</dbReference>
<dbReference type="GO" id="GO:0098552">
    <property type="term" value="C:side of membrane"/>
    <property type="evidence" value="ECO:0007669"/>
    <property type="project" value="UniProtKB-KW"/>
</dbReference>
<evidence type="ECO:0000256" key="9">
    <source>
        <dbReference type="RuleBase" id="RU361209"/>
    </source>
</evidence>